<name>C8X3Q0_DESRD</name>
<gene>
    <name evidence="2" type="ordered locus">Dret_1763</name>
</gene>
<organism evidence="2 3">
    <name type="scientific">Desulfohalobium retbaense (strain ATCC 49708 / DSM 5692 / JCM 16813 / HR100)</name>
    <dbReference type="NCBI Taxonomy" id="485915"/>
    <lineage>
        <taxon>Bacteria</taxon>
        <taxon>Pseudomonadati</taxon>
        <taxon>Thermodesulfobacteriota</taxon>
        <taxon>Desulfovibrionia</taxon>
        <taxon>Desulfovibrionales</taxon>
        <taxon>Desulfohalobiaceae</taxon>
        <taxon>Desulfohalobium</taxon>
    </lineage>
</organism>
<evidence type="ECO:0000313" key="3">
    <source>
        <dbReference type="Proteomes" id="UP000001052"/>
    </source>
</evidence>
<evidence type="ECO:0000313" key="2">
    <source>
        <dbReference type="EMBL" id="ACV69047.1"/>
    </source>
</evidence>
<reference evidence="3" key="1">
    <citation type="submission" date="2009-09" db="EMBL/GenBank/DDBJ databases">
        <title>The complete chromosome of Desulfohalobium retbaense DSM 5692.</title>
        <authorList>
            <consortium name="US DOE Joint Genome Institute (JGI-PGF)"/>
            <person name="Lucas S."/>
            <person name="Copeland A."/>
            <person name="Lapidus A."/>
            <person name="Glavina del Rio T."/>
            <person name="Dalin E."/>
            <person name="Tice H."/>
            <person name="Bruce D."/>
            <person name="Goodwin L."/>
            <person name="Pitluck S."/>
            <person name="Kyrpides N."/>
            <person name="Mavromatis K."/>
            <person name="Ivanova N."/>
            <person name="Mikhailova N."/>
            <person name="Munk A.C."/>
            <person name="Brettin T."/>
            <person name="Detter J.C."/>
            <person name="Han C."/>
            <person name="Tapia R."/>
            <person name="Larimer F."/>
            <person name="Land M."/>
            <person name="Hauser L."/>
            <person name="Markowitz V."/>
            <person name="Cheng J.-F."/>
            <person name="Hugenholtz P."/>
            <person name="Woyke T."/>
            <person name="Wu D."/>
            <person name="Spring S."/>
            <person name="Klenk H.-P."/>
            <person name="Eisen J.A."/>
        </authorList>
    </citation>
    <scope>NUCLEOTIDE SEQUENCE [LARGE SCALE GENOMIC DNA]</scope>
    <source>
        <strain evidence="3">DSM 5692</strain>
    </source>
</reference>
<accession>C8X3Q0</accession>
<evidence type="ECO:0000256" key="1">
    <source>
        <dbReference type="SAM" id="MobiDB-lite"/>
    </source>
</evidence>
<feature type="region of interest" description="Disordered" evidence="1">
    <location>
        <begin position="159"/>
        <end position="190"/>
    </location>
</feature>
<keyword evidence="3" id="KW-1185">Reference proteome</keyword>
<sequence length="190" mass="20954">MCGCAAPFPGFCSWPGKRRVVELQGQFGVFRQCAGRGAPMAPWRRSFPGRSKTPESGVHVRLCSPASRIWPLAWKKARGGVVGAVWCHPAVRRTWGTDYSLAQELSRPEQHPGTGRPCAVVQPRFRDFAPGLEKGAWWSCRAVWCLPAVRRTWGTDGSLAQELSRPEQNPGSGVHASREMNNQSSSARRS</sequence>
<proteinExistence type="predicted"/>
<dbReference type="HOGENOM" id="CLU_1425920_0_0_7"/>
<dbReference type="Proteomes" id="UP000001052">
    <property type="component" value="Chromosome"/>
</dbReference>
<reference evidence="2 3" key="2">
    <citation type="journal article" date="2010" name="Stand. Genomic Sci.">
        <title>Complete genome sequence of Desulfohalobium retbaense type strain (HR(100)).</title>
        <authorList>
            <person name="Spring S."/>
            <person name="Nolan M."/>
            <person name="Lapidus A."/>
            <person name="Glavina Del Rio T."/>
            <person name="Copeland A."/>
            <person name="Tice H."/>
            <person name="Cheng J.F."/>
            <person name="Lucas S."/>
            <person name="Land M."/>
            <person name="Chen F."/>
            <person name="Bruce D."/>
            <person name="Goodwin L."/>
            <person name="Pitluck S."/>
            <person name="Ivanova N."/>
            <person name="Mavromatis K."/>
            <person name="Mikhailova N."/>
            <person name="Pati A."/>
            <person name="Chen A."/>
            <person name="Palaniappan K."/>
            <person name="Hauser L."/>
            <person name="Chang Y.J."/>
            <person name="Jeffries C.D."/>
            <person name="Munk C."/>
            <person name="Kiss H."/>
            <person name="Chain P."/>
            <person name="Han C."/>
            <person name="Brettin T."/>
            <person name="Detter J.C."/>
            <person name="Schuler E."/>
            <person name="Goker M."/>
            <person name="Rohde M."/>
            <person name="Bristow J."/>
            <person name="Eisen J.A."/>
            <person name="Markowitz V."/>
            <person name="Hugenholtz P."/>
            <person name="Kyrpides N.C."/>
            <person name="Klenk H.P."/>
        </authorList>
    </citation>
    <scope>NUCLEOTIDE SEQUENCE [LARGE SCALE GENOMIC DNA]</scope>
    <source>
        <strain evidence="2 3">DSM 5692</strain>
    </source>
</reference>
<dbReference type="STRING" id="485915.Dret_1763"/>
<protein>
    <submittedName>
        <fullName evidence="2">Uncharacterized protein</fullName>
    </submittedName>
</protein>
<feature type="compositionally biased region" description="Polar residues" evidence="1">
    <location>
        <begin position="179"/>
        <end position="190"/>
    </location>
</feature>
<dbReference type="KEGG" id="drt:Dret_1763"/>
<dbReference type="EMBL" id="CP001734">
    <property type="protein sequence ID" value="ACV69047.1"/>
    <property type="molecule type" value="Genomic_DNA"/>
</dbReference>
<dbReference type="AlphaFoldDB" id="C8X3Q0"/>